<evidence type="ECO:0000313" key="2">
    <source>
        <dbReference type="Proteomes" id="UP000038040"/>
    </source>
</evidence>
<evidence type="ECO:0000313" key="4">
    <source>
        <dbReference type="WBParaSite" id="DME_0000700501-mRNA-1"/>
    </source>
</evidence>
<protein>
    <submittedName>
        <fullName evidence="4">CRAL-TRIO domain-containing protein</fullName>
    </submittedName>
</protein>
<reference evidence="1 3" key="2">
    <citation type="submission" date="2018-11" db="EMBL/GenBank/DDBJ databases">
        <authorList>
            <consortium name="Pathogen Informatics"/>
        </authorList>
    </citation>
    <scope>NUCLEOTIDE SEQUENCE [LARGE SCALE GENOMIC DNA]</scope>
</reference>
<reference evidence="4" key="1">
    <citation type="submission" date="2017-02" db="UniProtKB">
        <authorList>
            <consortium name="WormBaseParasite"/>
        </authorList>
    </citation>
    <scope>IDENTIFICATION</scope>
</reference>
<evidence type="ECO:0000313" key="1">
    <source>
        <dbReference type="EMBL" id="VDN59831.1"/>
    </source>
</evidence>
<proteinExistence type="predicted"/>
<dbReference type="OrthoDB" id="10043580at2759"/>
<dbReference type="AlphaFoldDB" id="A0A0N4UHH3"/>
<dbReference type="WBParaSite" id="DME_0000700501-mRNA-1">
    <property type="protein sequence ID" value="DME_0000700501-mRNA-1"/>
    <property type="gene ID" value="DME_0000700501"/>
</dbReference>
<name>A0A0N4UHH3_DRAME</name>
<sequence length="126" mass="14621">MQRASELNYRQKSSISFVNSGDPPFIRQIKEKLGYVVPATIDDKVGICFFAKSSCFIYPESKFSLKEKVLQEKRSSEILRNKTFWGQIIIFFGDQGRILLFDYGCTLFPGRCANLRTIFRLVEIIY</sequence>
<gene>
    <name evidence="1" type="ORF">DME_LOCUS9804</name>
</gene>
<accession>A0A0N4UHH3</accession>
<dbReference type="Proteomes" id="UP000274756">
    <property type="component" value="Unassembled WGS sequence"/>
</dbReference>
<organism evidence="2 4">
    <name type="scientific">Dracunculus medinensis</name>
    <name type="common">Guinea worm</name>
    <dbReference type="NCBI Taxonomy" id="318479"/>
    <lineage>
        <taxon>Eukaryota</taxon>
        <taxon>Metazoa</taxon>
        <taxon>Ecdysozoa</taxon>
        <taxon>Nematoda</taxon>
        <taxon>Chromadorea</taxon>
        <taxon>Rhabditida</taxon>
        <taxon>Spirurina</taxon>
        <taxon>Dracunculoidea</taxon>
        <taxon>Dracunculidae</taxon>
        <taxon>Dracunculus</taxon>
    </lineage>
</organism>
<dbReference type="Proteomes" id="UP000038040">
    <property type="component" value="Unplaced"/>
</dbReference>
<dbReference type="EMBL" id="UYYG01001191">
    <property type="protein sequence ID" value="VDN59831.1"/>
    <property type="molecule type" value="Genomic_DNA"/>
</dbReference>
<evidence type="ECO:0000313" key="3">
    <source>
        <dbReference type="Proteomes" id="UP000274756"/>
    </source>
</evidence>
<keyword evidence="3" id="KW-1185">Reference proteome</keyword>